<dbReference type="Gene3D" id="3.50.50.60">
    <property type="entry name" value="FAD/NAD(P)-binding domain"/>
    <property type="match status" value="1"/>
</dbReference>
<protein>
    <recommendedName>
        <fullName evidence="7 12">Coproporphyrinogen III oxidase</fullName>
        <ecNumber evidence="6 12">1.3.3.15</ecNumber>
    </recommendedName>
</protein>
<evidence type="ECO:0000256" key="6">
    <source>
        <dbReference type="ARBA" id="ARBA00012402"/>
    </source>
</evidence>
<keyword evidence="11 12" id="KW-0350">Heme biosynthesis</keyword>
<comment type="function">
    <text evidence="3 12">Involved in coproporphyrin-dependent heme b biosynthesis. Catalyzes the oxidation of coproporphyrinogen III to coproporphyrin III.</text>
</comment>
<dbReference type="InterPro" id="IPR002937">
    <property type="entry name" value="Amino_oxidase"/>
</dbReference>
<evidence type="ECO:0000256" key="4">
    <source>
        <dbReference type="ARBA" id="ARBA00004744"/>
    </source>
</evidence>
<dbReference type="Proteomes" id="UP001500443">
    <property type="component" value="Unassembled WGS sequence"/>
</dbReference>
<keyword evidence="8 12" id="KW-0285">Flavoprotein</keyword>
<feature type="transmembrane region" description="Helical" evidence="13">
    <location>
        <begin position="12"/>
        <end position="31"/>
    </location>
</feature>
<organism evidence="15 16">
    <name type="scientific">Streptomyces synnematoformans</name>
    <dbReference type="NCBI Taxonomy" id="415721"/>
    <lineage>
        <taxon>Bacteria</taxon>
        <taxon>Bacillati</taxon>
        <taxon>Actinomycetota</taxon>
        <taxon>Actinomycetes</taxon>
        <taxon>Kitasatosporales</taxon>
        <taxon>Streptomycetaceae</taxon>
        <taxon>Streptomyces</taxon>
    </lineage>
</organism>
<keyword evidence="16" id="KW-1185">Reference proteome</keyword>
<comment type="pathway">
    <text evidence="4 12">Porphyrin-containing compound metabolism; protoheme biosynthesis.</text>
</comment>
<dbReference type="InterPro" id="IPR050464">
    <property type="entry name" value="Zeta_carotene_desat/Oxidored"/>
</dbReference>
<evidence type="ECO:0000256" key="10">
    <source>
        <dbReference type="ARBA" id="ARBA00023002"/>
    </source>
</evidence>
<dbReference type="Gene3D" id="3.90.660.20">
    <property type="entry name" value="Protoporphyrinogen oxidase, mitochondrial, domain 2"/>
    <property type="match status" value="1"/>
</dbReference>
<evidence type="ECO:0000256" key="3">
    <source>
        <dbReference type="ARBA" id="ARBA00002185"/>
    </source>
</evidence>
<comment type="caution">
    <text evidence="15">The sequence shown here is derived from an EMBL/GenBank/DDBJ whole genome shotgun (WGS) entry which is preliminary data.</text>
</comment>
<dbReference type="PANTHER" id="PTHR42923">
    <property type="entry name" value="PROTOPORPHYRINOGEN OXIDASE"/>
    <property type="match status" value="1"/>
</dbReference>
<evidence type="ECO:0000256" key="2">
    <source>
        <dbReference type="ARBA" id="ARBA00001974"/>
    </source>
</evidence>
<comment type="catalytic activity">
    <reaction evidence="1">
        <text>coproporphyrinogen III + 3 O2 = coproporphyrin III + 3 H2O2</text>
        <dbReference type="Rhea" id="RHEA:43436"/>
        <dbReference type="ChEBI" id="CHEBI:15379"/>
        <dbReference type="ChEBI" id="CHEBI:16240"/>
        <dbReference type="ChEBI" id="CHEBI:57309"/>
        <dbReference type="ChEBI" id="CHEBI:131725"/>
        <dbReference type="EC" id="1.3.3.15"/>
    </reaction>
    <physiologicalReaction direction="left-to-right" evidence="1">
        <dbReference type="Rhea" id="RHEA:43437"/>
    </physiologicalReaction>
</comment>
<evidence type="ECO:0000256" key="13">
    <source>
        <dbReference type="SAM" id="Phobius"/>
    </source>
</evidence>
<dbReference type="InterPro" id="IPR036188">
    <property type="entry name" value="FAD/NAD-bd_sf"/>
</dbReference>
<evidence type="ECO:0000256" key="12">
    <source>
        <dbReference type="RuleBase" id="RU364052"/>
    </source>
</evidence>
<keyword evidence="13" id="KW-0472">Membrane</keyword>
<dbReference type="PANTHER" id="PTHR42923:SF3">
    <property type="entry name" value="PROTOPORPHYRINOGEN OXIDASE"/>
    <property type="match status" value="1"/>
</dbReference>
<keyword evidence="13" id="KW-1133">Transmembrane helix</keyword>
<evidence type="ECO:0000256" key="9">
    <source>
        <dbReference type="ARBA" id="ARBA00022827"/>
    </source>
</evidence>
<dbReference type="InterPro" id="IPR004572">
    <property type="entry name" value="Protoporphyrinogen_oxidase"/>
</dbReference>
<sequence>MADKGTDRTTAAPHVVVVGGGIAGLAAAFFLRDEPVRVTVLEASPRIGGQLEAAEVGGVTVDVGADSTYARRPKTARLLKAAGLGEQVVSASTTATAIWTRGGLRPLPARQFMGVPADMDGLAESGILSSEGVARAREDLRLPRLDRDGDVSVADFVGGRLGREVVDRLVEPFLADAYFGRADELSFEATLAPLVSATRRHTSLAEAAGALLPEPAPAGQEPPTGISTLPDGLGTLPHVLADAIRASSPQASVRTGARVTALTPAGGGWQVTVAGAAGASGTSGTSGPERIDADAVVVAVPAGPAGRLLAGPAGAGEAAAGLAEIPYAGTAIITLAYPREALDRLRKLGYSGYRAPSADGRKVRAVTFSTAKWAHLAGEVEIVRCQAGGSGDDALLQRDDADLVELAATEFAAAGAAAGGVAGDPVDSRVDRWEHAVPQYTVGHLDRIERIRAAVDARPGLAVCGAAYDGVGVGQCVASARKAADQALAWLRKAADRT</sequence>
<accession>A0ABP5K1L6</accession>
<dbReference type="SUPFAM" id="SSF51905">
    <property type="entry name" value="FAD/NAD(P)-binding domain"/>
    <property type="match status" value="1"/>
</dbReference>
<dbReference type="Gene3D" id="1.10.3110.10">
    <property type="entry name" value="protoporphyrinogen ix oxidase, domain 3"/>
    <property type="match status" value="1"/>
</dbReference>
<keyword evidence="12" id="KW-0963">Cytoplasm</keyword>
<evidence type="ECO:0000256" key="5">
    <source>
        <dbReference type="ARBA" id="ARBA00008310"/>
    </source>
</evidence>
<keyword evidence="10 12" id="KW-0560">Oxidoreductase</keyword>
<name>A0ABP5K1L6_9ACTN</name>
<comment type="similarity">
    <text evidence="5 12">Belongs to the protoporphyrinogen/coproporphyrinogen oxidase family. Coproporphyrinogen III oxidase subfamily.</text>
</comment>
<reference evidence="16" key="1">
    <citation type="journal article" date="2019" name="Int. J. Syst. Evol. Microbiol.">
        <title>The Global Catalogue of Microorganisms (GCM) 10K type strain sequencing project: providing services to taxonomists for standard genome sequencing and annotation.</title>
        <authorList>
            <consortium name="The Broad Institute Genomics Platform"/>
            <consortium name="The Broad Institute Genome Sequencing Center for Infectious Disease"/>
            <person name="Wu L."/>
            <person name="Ma J."/>
        </authorList>
    </citation>
    <scope>NUCLEOTIDE SEQUENCE [LARGE SCALE GENOMIC DNA]</scope>
    <source>
        <strain evidence="16">JCM 15481</strain>
    </source>
</reference>
<evidence type="ECO:0000313" key="15">
    <source>
        <dbReference type="EMBL" id="GAA2125906.1"/>
    </source>
</evidence>
<comment type="cofactor">
    <cofactor evidence="2 12">
        <name>FAD</name>
        <dbReference type="ChEBI" id="CHEBI:57692"/>
    </cofactor>
</comment>
<proteinExistence type="inferred from homology"/>
<evidence type="ECO:0000259" key="14">
    <source>
        <dbReference type="Pfam" id="PF01593"/>
    </source>
</evidence>
<dbReference type="EC" id="1.3.3.15" evidence="6 12"/>
<feature type="domain" description="Amine oxidase" evidence="14">
    <location>
        <begin position="22"/>
        <end position="487"/>
    </location>
</feature>
<dbReference type="EMBL" id="BAAAPF010000092">
    <property type="protein sequence ID" value="GAA2125906.1"/>
    <property type="molecule type" value="Genomic_DNA"/>
</dbReference>
<evidence type="ECO:0000256" key="11">
    <source>
        <dbReference type="ARBA" id="ARBA00023133"/>
    </source>
</evidence>
<dbReference type="SUPFAM" id="SSF54373">
    <property type="entry name" value="FAD-linked reductases, C-terminal domain"/>
    <property type="match status" value="1"/>
</dbReference>
<comment type="subcellular location">
    <subcellularLocation>
        <location evidence="12">Cytoplasm</location>
    </subcellularLocation>
</comment>
<dbReference type="NCBIfam" id="TIGR00562">
    <property type="entry name" value="proto_IX_ox"/>
    <property type="match status" value="1"/>
</dbReference>
<evidence type="ECO:0000256" key="8">
    <source>
        <dbReference type="ARBA" id="ARBA00022630"/>
    </source>
</evidence>
<dbReference type="RefSeq" id="WP_344290635.1">
    <property type="nucleotide sequence ID" value="NZ_BAAAPF010000092.1"/>
</dbReference>
<evidence type="ECO:0000313" key="16">
    <source>
        <dbReference type="Proteomes" id="UP001500443"/>
    </source>
</evidence>
<keyword evidence="13" id="KW-0812">Transmembrane</keyword>
<evidence type="ECO:0000256" key="7">
    <source>
        <dbReference type="ARBA" id="ARBA00019046"/>
    </source>
</evidence>
<gene>
    <name evidence="15" type="primary">hemG_1</name>
    <name evidence="15" type="ORF">GCM10009802_31540</name>
</gene>
<evidence type="ECO:0000256" key="1">
    <source>
        <dbReference type="ARBA" id="ARBA00001755"/>
    </source>
</evidence>
<dbReference type="Pfam" id="PF01593">
    <property type="entry name" value="Amino_oxidase"/>
    <property type="match status" value="1"/>
</dbReference>
<keyword evidence="9 12" id="KW-0274">FAD</keyword>